<name>A0A5Q0BDS3_9GAMM</name>
<gene>
    <name evidence="1" type="ORF">F6R98_04340</name>
</gene>
<sequence length="106" mass="12039">MYRTKDGTEVTEHDINTAFLAGKAVIIHSNREGDFKRGLMLNGEHFDTRGKCYYALDETWTRVPQTFSEALNTALYNPNPLYTAATTSQKPQEESCVYIGWTPSWA</sequence>
<accession>A0A5Q0BDS3</accession>
<dbReference type="EMBL" id="CP044205">
    <property type="protein sequence ID" value="QFY41950.1"/>
    <property type="molecule type" value="Genomic_DNA"/>
</dbReference>
<dbReference type="KEGG" id="mmob:F6R98_04340"/>
<organism evidence="1 2">
    <name type="scientific">Candidatus Methylospira mobilis</name>
    <dbReference type="NCBI Taxonomy" id="1808979"/>
    <lineage>
        <taxon>Bacteria</taxon>
        <taxon>Pseudomonadati</taxon>
        <taxon>Pseudomonadota</taxon>
        <taxon>Gammaproteobacteria</taxon>
        <taxon>Methylococcales</taxon>
        <taxon>Methylococcaceae</taxon>
        <taxon>Candidatus Methylospira</taxon>
    </lineage>
</organism>
<evidence type="ECO:0000313" key="2">
    <source>
        <dbReference type="Proteomes" id="UP000325755"/>
    </source>
</evidence>
<keyword evidence="2" id="KW-1185">Reference proteome</keyword>
<dbReference type="Proteomes" id="UP000325755">
    <property type="component" value="Chromosome"/>
</dbReference>
<proteinExistence type="predicted"/>
<dbReference type="AlphaFoldDB" id="A0A5Q0BDS3"/>
<dbReference type="RefSeq" id="WP_153247935.1">
    <property type="nucleotide sequence ID" value="NZ_CP044205.1"/>
</dbReference>
<protein>
    <submittedName>
        <fullName evidence="1">Uncharacterized protein</fullName>
    </submittedName>
</protein>
<reference evidence="1 2" key="1">
    <citation type="submission" date="2019-09" db="EMBL/GenBank/DDBJ databases">
        <title>Ecophysiology of the spiral-shaped methanotroph Methylospira mobilis as revealed by the complete genome sequence.</title>
        <authorList>
            <person name="Oshkin I.Y."/>
            <person name="Dedysh S.N."/>
            <person name="Miroshnikov K."/>
            <person name="Danilova O.V."/>
            <person name="Hakobyan A."/>
            <person name="Liesack W."/>
        </authorList>
    </citation>
    <scope>NUCLEOTIDE SEQUENCE [LARGE SCALE GENOMIC DNA]</scope>
    <source>
        <strain evidence="1 2">Shm1</strain>
    </source>
</reference>
<dbReference type="InParanoid" id="A0A5Q0BDS3"/>
<evidence type="ECO:0000313" key="1">
    <source>
        <dbReference type="EMBL" id="QFY41950.1"/>
    </source>
</evidence>